<comment type="caution">
    <text evidence="1">The sequence shown here is derived from an EMBL/GenBank/DDBJ whole genome shotgun (WGS) entry which is preliminary data.</text>
</comment>
<proteinExistence type="predicted"/>
<sequence length="118" mass="13355">MTVEIPRALKADPEVFALLGDRIYPSSAPLEVEVPYLVFQGFGSEPDNTLDCGAVNENNAFQFVVWHTDIKAAEAIRLKASKVLETATFFYTGKHPDLEDTESKLFGRGWDMNWWSER</sequence>
<protein>
    <submittedName>
        <fullName evidence="1">DUF3168 domain-containing protein</fullName>
    </submittedName>
</protein>
<dbReference type="InterPro" id="IPR021508">
    <property type="entry name" value="Gp17-like"/>
</dbReference>
<evidence type="ECO:0000313" key="1">
    <source>
        <dbReference type="EMBL" id="RSE17257.1"/>
    </source>
</evidence>
<dbReference type="RefSeq" id="WP_125274995.1">
    <property type="nucleotide sequence ID" value="NZ_RHXE01000074.1"/>
</dbReference>
<name>A0A427UJI1_ACIJO</name>
<dbReference type="Proteomes" id="UP000277537">
    <property type="component" value="Unassembled WGS sequence"/>
</dbReference>
<reference evidence="1 2" key="1">
    <citation type="submission" date="2018-10" db="EMBL/GenBank/DDBJ databases">
        <title>Transmission dynamics of multidrug resistant bacteria on intensive care unit surfaces.</title>
        <authorList>
            <person name="D'Souza A.W."/>
            <person name="Potter R.F."/>
            <person name="Wallace M."/>
            <person name="Shupe A."/>
            <person name="Patel S."/>
            <person name="Sun S."/>
            <person name="Gul D."/>
            <person name="Kwon J.H."/>
            <person name="Andleeb S."/>
            <person name="Burnham C.-A.D."/>
            <person name="Dantas G."/>
        </authorList>
    </citation>
    <scope>NUCLEOTIDE SEQUENCE [LARGE SCALE GENOMIC DNA]</scope>
    <source>
        <strain evidence="1 2">AJ_385</strain>
    </source>
</reference>
<accession>A0A427UJI1</accession>
<dbReference type="InterPro" id="IPR053745">
    <property type="entry name" value="Viral_Tail_Comp_sf"/>
</dbReference>
<dbReference type="AlphaFoldDB" id="A0A427UJI1"/>
<gene>
    <name evidence="1" type="ORF">EGT73_17390</name>
</gene>
<dbReference type="Pfam" id="PF11367">
    <property type="entry name" value="Tail_completion_gp17"/>
    <property type="match status" value="1"/>
</dbReference>
<organism evidence="1 2">
    <name type="scientific">Acinetobacter johnsonii</name>
    <dbReference type="NCBI Taxonomy" id="40214"/>
    <lineage>
        <taxon>Bacteria</taxon>
        <taxon>Pseudomonadati</taxon>
        <taxon>Pseudomonadota</taxon>
        <taxon>Gammaproteobacteria</taxon>
        <taxon>Moraxellales</taxon>
        <taxon>Moraxellaceae</taxon>
        <taxon>Acinetobacter</taxon>
    </lineage>
</organism>
<dbReference type="Gene3D" id="3.30.2000.30">
    <property type="match status" value="1"/>
</dbReference>
<dbReference type="EMBL" id="RHXE01000074">
    <property type="protein sequence ID" value="RSE17257.1"/>
    <property type="molecule type" value="Genomic_DNA"/>
</dbReference>
<evidence type="ECO:0000313" key="2">
    <source>
        <dbReference type="Proteomes" id="UP000277537"/>
    </source>
</evidence>